<comment type="caution">
    <text evidence="1">The sequence shown here is derived from an EMBL/GenBank/DDBJ whole genome shotgun (WGS) entry which is preliminary data.</text>
</comment>
<sequence>MDKLNDMTVILLESSDFVGPGILHEDVQHEVDMAHIVINGNKLIKNRMGIISDEPATFHAARQNTGGAK</sequence>
<name>A0AB34CHU6_9GAMM</name>
<evidence type="ECO:0008006" key="3">
    <source>
        <dbReference type="Google" id="ProtNLM"/>
    </source>
</evidence>
<dbReference type="RefSeq" id="WP_150038523.1">
    <property type="nucleotide sequence ID" value="NZ_VWVM01000024.1"/>
</dbReference>
<keyword evidence="2" id="KW-1185">Reference proteome</keyword>
<dbReference type="Proteomes" id="UP000324255">
    <property type="component" value="Unassembled WGS sequence"/>
</dbReference>
<gene>
    <name evidence="1" type="ORF">F3I20_21090</name>
</gene>
<dbReference type="EMBL" id="VWVM01000024">
    <property type="protein sequence ID" value="KAA6119590.1"/>
    <property type="molecule type" value="Genomic_DNA"/>
</dbReference>
<protein>
    <recommendedName>
        <fullName evidence="3">Cytosine deaminase</fullName>
    </recommendedName>
</protein>
<accession>A0AB34CHU6</accession>
<evidence type="ECO:0000313" key="2">
    <source>
        <dbReference type="Proteomes" id="UP000324255"/>
    </source>
</evidence>
<evidence type="ECO:0000313" key="1">
    <source>
        <dbReference type="EMBL" id="KAA6119590.1"/>
    </source>
</evidence>
<reference evidence="1 2" key="1">
    <citation type="submission" date="2019-09" db="EMBL/GenBank/DDBJ databases">
        <title>Genomic diversity of phyloplane-associated Pantoea species in Pakistan cotton crop.</title>
        <authorList>
            <person name="Tufail M.R."/>
            <person name="Cook D.R."/>
        </authorList>
    </citation>
    <scope>NUCLEOTIDE SEQUENCE [LARGE SCALE GENOMIC DNA]</scope>
    <source>
        <strain evidence="1 2">B_8</strain>
    </source>
</reference>
<proteinExistence type="predicted"/>
<organism evidence="1 2">
    <name type="scientific">Candidatus Pantoea gossypiicola</name>
    <dbReference type="NCBI Taxonomy" id="2608008"/>
    <lineage>
        <taxon>Bacteria</taxon>
        <taxon>Pseudomonadati</taxon>
        <taxon>Pseudomonadota</taxon>
        <taxon>Gammaproteobacteria</taxon>
        <taxon>Enterobacterales</taxon>
        <taxon>Erwiniaceae</taxon>
        <taxon>Pantoea</taxon>
    </lineage>
</organism>
<dbReference type="AlphaFoldDB" id="A0AB34CHU6"/>